<dbReference type="SMART" id="SM00421">
    <property type="entry name" value="HTH_LUXR"/>
    <property type="match status" value="1"/>
</dbReference>
<dbReference type="SUPFAM" id="SSF46894">
    <property type="entry name" value="C-terminal effector domain of the bipartite response regulators"/>
    <property type="match status" value="1"/>
</dbReference>
<dbReference type="Gene3D" id="1.10.10.10">
    <property type="entry name" value="Winged helix-like DNA-binding domain superfamily/Winged helix DNA-binding domain"/>
    <property type="match status" value="1"/>
</dbReference>
<gene>
    <name evidence="2" type="ORF">ACFPOB_30935</name>
</gene>
<dbReference type="InterPro" id="IPR016032">
    <property type="entry name" value="Sig_transdc_resp-reg_C-effctor"/>
</dbReference>
<dbReference type="InterPro" id="IPR000792">
    <property type="entry name" value="Tscrpt_reg_LuxR_C"/>
</dbReference>
<dbReference type="EMBL" id="JBHSLW010000141">
    <property type="protein sequence ID" value="MFC5423939.1"/>
    <property type="molecule type" value="Genomic_DNA"/>
</dbReference>
<protein>
    <submittedName>
        <fullName evidence="2">Helix-turn-helix transcriptional regulator</fullName>
    </submittedName>
</protein>
<evidence type="ECO:0000259" key="1">
    <source>
        <dbReference type="SMART" id="SM00421"/>
    </source>
</evidence>
<evidence type="ECO:0000313" key="3">
    <source>
        <dbReference type="Proteomes" id="UP001596053"/>
    </source>
</evidence>
<dbReference type="InterPro" id="IPR036388">
    <property type="entry name" value="WH-like_DNA-bd_sf"/>
</dbReference>
<accession>A0ABW0J2D4</accession>
<evidence type="ECO:0000313" key="2">
    <source>
        <dbReference type="EMBL" id="MFC5423939.1"/>
    </source>
</evidence>
<name>A0ABW0J2D4_9HYPH</name>
<feature type="domain" description="HTH luxR-type" evidence="1">
    <location>
        <begin position="323"/>
        <end position="380"/>
    </location>
</feature>
<proteinExistence type="predicted"/>
<dbReference type="Proteomes" id="UP001596053">
    <property type="component" value="Unassembled WGS sequence"/>
</dbReference>
<comment type="caution">
    <text evidence="2">The sequence shown here is derived from an EMBL/GenBank/DDBJ whole genome shotgun (WGS) entry which is preliminary data.</text>
</comment>
<dbReference type="RefSeq" id="WP_377801969.1">
    <property type="nucleotide sequence ID" value="NZ_JBHSLW010000141.1"/>
</dbReference>
<keyword evidence="3" id="KW-1185">Reference proteome</keyword>
<reference evidence="3" key="1">
    <citation type="journal article" date="2019" name="Int. J. Syst. Evol. Microbiol.">
        <title>The Global Catalogue of Microorganisms (GCM) 10K type strain sequencing project: providing services to taxonomists for standard genome sequencing and annotation.</title>
        <authorList>
            <consortium name="The Broad Institute Genomics Platform"/>
            <consortium name="The Broad Institute Genome Sequencing Center for Infectious Disease"/>
            <person name="Wu L."/>
            <person name="Ma J."/>
        </authorList>
    </citation>
    <scope>NUCLEOTIDE SEQUENCE [LARGE SCALE GENOMIC DNA]</scope>
    <source>
        <strain evidence="3">NCAIM B.01391</strain>
    </source>
</reference>
<sequence length="386" mass="41269">MSGDIIVGDGAPRRRDSFVAAVEAIYDAAAVPERWPQALQEIADSFGDVGAIMIYEREDGGIGSICSPGLEAAQRDYDAGEWWRQDIRFSRSIERGAIARHDAVTDRDIASAEEMRTLPFYTQFLRRHGLGWFGGVGISPDPRMSVALSIQRSNQKHAWTEEELDRLSRIGRHVENALRLGIRLINAEASQLALSDALTRVGVGVFMLAGDGRVLFKNPAGEALLGDELIVSGGRLTARAQGPREALHARIRSASLGEAGAVDDPRPILVPRGQRGILAVHILPVRPAGGGAVETLLATTTAIAVVTSSEASGPADPALVRDLFGLTLAEARLAALVGNGLAPREAGERLGITEATARTTLKRVFQKTGATRQSELAALLARMVVR</sequence>
<organism evidence="2 3">
    <name type="scientific">Bosea eneae</name>
    <dbReference type="NCBI Taxonomy" id="151454"/>
    <lineage>
        <taxon>Bacteria</taxon>
        <taxon>Pseudomonadati</taxon>
        <taxon>Pseudomonadota</taxon>
        <taxon>Alphaproteobacteria</taxon>
        <taxon>Hyphomicrobiales</taxon>
        <taxon>Boseaceae</taxon>
        <taxon>Bosea</taxon>
    </lineage>
</organism>